<dbReference type="Pfam" id="PF00126">
    <property type="entry name" value="HTH_1"/>
    <property type="match status" value="1"/>
</dbReference>
<dbReference type="Gene3D" id="3.40.190.290">
    <property type="match status" value="1"/>
</dbReference>
<dbReference type="InterPro" id="IPR036388">
    <property type="entry name" value="WH-like_DNA-bd_sf"/>
</dbReference>
<dbReference type="RefSeq" id="WP_151056243.1">
    <property type="nucleotide sequence ID" value="NZ_CP044222.1"/>
</dbReference>
<dbReference type="InterPro" id="IPR000847">
    <property type="entry name" value="LysR_HTH_N"/>
</dbReference>
<feature type="domain" description="HTH lysR-type" evidence="5">
    <location>
        <begin position="1"/>
        <end position="59"/>
    </location>
</feature>
<evidence type="ECO:0000256" key="2">
    <source>
        <dbReference type="ARBA" id="ARBA00023015"/>
    </source>
</evidence>
<dbReference type="GO" id="GO:0003700">
    <property type="term" value="F:DNA-binding transcription factor activity"/>
    <property type="evidence" value="ECO:0007669"/>
    <property type="project" value="InterPro"/>
</dbReference>
<evidence type="ECO:0000259" key="5">
    <source>
        <dbReference type="PROSITE" id="PS50931"/>
    </source>
</evidence>
<name>A0A5J6LFZ6_9GAMM</name>
<comment type="similarity">
    <text evidence="1">Belongs to the LysR transcriptional regulatory family.</text>
</comment>
<gene>
    <name evidence="6" type="ORF">F5I99_11765</name>
</gene>
<evidence type="ECO:0000256" key="1">
    <source>
        <dbReference type="ARBA" id="ARBA00009437"/>
    </source>
</evidence>
<keyword evidence="3" id="KW-0238">DNA-binding</keyword>
<dbReference type="FunFam" id="3.40.190.290:FF:000001">
    <property type="entry name" value="Transcriptional regulator, LysR family"/>
    <property type="match status" value="1"/>
</dbReference>
<dbReference type="FunFam" id="1.10.10.10:FF:000001">
    <property type="entry name" value="LysR family transcriptional regulator"/>
    <property type="match status" value="1"/>
</dbReference>
<dbReference type="CDD" id="cd08472">
    <property type="entry name" value="PBP2_CrgA_like_3"/>
    <property type="match status" value="1"/>
</dbReference>
<organism evidence="6 7">
    <name type="scientific">Nitrincola iocasae</name>
    <dbReference type="NCBI Taxonomy" id="2614693"/>
    <lineage>
        <taxon>Bacteria</taxon>
        <taxon>Pseudomonadati</taxon>
        <taxon>Pseudomonadota</taxon>
        <taxon>Gammaproteobacteria</taxon>
        <taxon>Oceanospirillales</taxon>
        <taxon>Oceanospirillaceae</taxon>
        <taxon>Nitrincola</taxon>
    </lineage>
</organism>
<evidence type="ECO:0000313" key="7">
    <source>
        <dbReference type="Proteomes" id="UP000325606"/>
    </source>
</evidence>
<dbReference type="PANTHER" id="PTHR30537:SF72">
    <property type="entry name" value="LYSR FAMILY TRANSCRIPTIONAL REGULATOR"/>
    <property type="match status" value="1"/>
</dbReference>
<dbReference type="SUPFAM" id="SSF53850">
    <property type="entry name" value="Periplasmic binding protein-like II"/>
    <property type="match status" value="1"/>
</dbReference>
<dbReference type="GO" id="GO:0006351">
    <property type="term" value="P:DNA-templated transcription"/>
    <property type="evidence" value="ECO:0007669"/>
    <property type="project" value="TreeGrafter"/>
</dbReference>
<dbReference type="Gene3D" id="1.10.10.10">
    <property type="entry name" value="Winged helix-like DNA-binding domain superfamily/Winged helix DNA-binding domain"/>
    <property type="match status" value="1"/>
</dbReference>
<evidence type="ECO:0000256" key="3">
    <source>
        <dbReference type="ARBA" id="ARBA00023125"/>
    </source>
</evidence>
<evidence type="ECO:0000256" key="4">
    <source>
        <dbReference type="ARBA" id="ARBA00023163"/>
    </source>
</evidence>
<dbReference type="PANTHER" id="PTHR30537">
    <property type="entry name" value="HTH-TYPE TRANSCRIPTIONAL REGULATOR"/>
    <property type="match status" value="1"/>
</dbReference>
<keyword evidence="2" id="KW-0805">Transcription regulation</keyword>
<dbReference type="InterPro" id="IPR005119">
    <property type="entry name" value="LysR_subst-bd"/>
</dbReference>
<proteinExistence type="inferred from homology"/>
<dbReference type="GO" id="GO:0043565">
    <property type="term" value="F:sequence-specific DNA binding"/>
    <property type="evidence" value="ECO:0007669"/>
    <property type="project" value="TreeGrafter"/>
</dbReference>
<dbReference type="InterPro" id="IPR058163">
    <property type="entry name" value="LysR-type_TF_proteobact-type"/>
</dbReference>
<keyword evidence="7" id="KW-1185">Reference proteome</keyword>
<sequence>MDRIAQMLVFQRVAELGSFSRCAEQLGLPKATVSDAVQQLEKSLGNRLLHRTTRKVELTQDGQSYFHRCVEILADFDELQMMFQPQDQQLRGTLRVDMPIGIAKDLVLPQLENFLSLHPELHLQLSSTDQKVDLVAEGFDAVIRVGTLADSSLVARSLGVMQQVNCVSAAYIKRFGIPQTLAELSQHRLVNYSQQLSGNKATFDYLHEGKELSIVMQTQITVNNSEAYTAACLAGLGIIQVPLAGVKTQLERADLLQILPEHNPPPMPISLLYPNRKTLSRKIRVFMQWLEQLSMKQ</sequence>
<protein>
    <submittedName>
        <fullName evidence="6">LysR family transcriptional regulator</fullName>
    </submittedName>
</protein>
<dbReference type="PROSITE" id="PS50931">
    <property type="entry name" value="HTH_LYSR"/>
    <property type="match status" value="1"/>
</dbReference>
<dbReference type="KEGG" id="nik:F5I99_11765"/>
<dbReference type="InterPro" id="IPR036390">
    <property type="entry name" value="WH_DNA-bd_sf"/>
</dbReference>
<accession>A0A5J6LFZ6</accession>
<evidence type="ECO:0000313" key="6">
    <source>
        <dbReference type="EMBL" id="QEW07131.1"/>
    </source>
</evidence>
<dbReference type="SUPFAM" id="SSF46785">
    <property type="entry name" value="Winged helix' DNA-binding domain"/>
    <property type="match status" value="1"/>
</dbReference>
<dbReference type="AlphaFoldDB" id="A0A5J6LFZ6"/>
<dbReference type="Proteomes" id="UP000325606">
    <property type="component" value="Chromosome"/>
</dbReference>
<keyword evidence="4" id="KW-0804">Transcription</keyword>
<dbReference type="Pfam" id="PF03466">
    <property type="entry name" value="LysR_substrate"/>
    <property type="match status" value="1"/>
</dbReference>
<reference evidence="6 7" key="1">
    <citation type="submission" date="2019-09" db="EMBL/GenBank/DDBJ databases">
        <title>Nitrincola iocasae sp. nov., a bacterium isolated from the sediment collected at a cold seep field in South China Sea.</title>
        <authorList>
            <person name="Zhang H."/>
            <person name="Wang H."/>
            <person name="Li C."/>
        </authorList>
    </citation>
    <scope>NUCLEOTIDE SEQUENCE [LARGE SCALE GENOMIC DNA]</scope>
    <source>
        <strain evidence="6 7">KXZD1103</strain>
    </source>
</reference>
<dbReference type="EMBL" id="CP044222">
    <property type="protein sequence ID" value="QEW07131.1"/>
    <property type="molecule type" value="Genomic_DNA"/>
</dbReference>